<accession>A0ABR5SK34</accession>
<dbReference type="InterPro" id="IPR001610">
    <property type="entry name" value="PAC"/>
</dbReference>
<dbReference type="InterPro" id="IPR018771">
    <property type="entry name" value="PocR_dom"/>
</dbReference>
<dbReference type="PANTHER" id="PTHR44757:SF2">
    <property type="entry name" value="BIOFILM ARCHITECTURE MAINTENANCE PROTEIN MBAA"/>
    <property type="match status" value="1"/>
</dbReference>
<dbReference type="Pfam" id="PF08447">
    <property type="entry name" value="PAS_3"/>
    <property type="match status" value="1"/>
</dbReference>
<dbReference type="GO" id="GO:0004673">
    <property type="term" value="F:protein histidine kinase activity"/>
    <property type="evidence" value="ECO:0007669"/>
    <property type="project" value="UniProtKB-EC"/>
</dbReference>
<feature type="domain" description="PAS" evidence="2">
    <location>
        <begin position="549"/>
        <end position="619"/>
    </location>
</feature>
<keyword evidence="1" id="KW-0472">Membrane</keyword>
<dbReference type="PROSITE" id="PS50112">
    <property type="entry name" value="PAS"/>
    <property type="match status" value="4"/>
</dbReference>
<dbReference type="Pfam" id="PF13426">
    <property type="entry name" value="PAS_9"/>
    <property type="match status" value="2"/>
</dbReference>
<feature type="transmembrane region" description="Helical" evidence="1">
    <location>
        <begin position="92"/>
        <end position="116"/>
    </location>
</feature>
<dbReference type="EMBL" id="LNQR01000026">
    <property type="protein sequence ID" value="KWT91961.1"/>
    <property type="molecule type" value="Genomic_DNA"/>
</dbReference>
<sequence length="843" mass="96154">MKGIDNTVETMTYKLSDIFNIKELQELFGSFTKLTGAVTAVLDLEGNIFTASGWQPLCTEFHRVNPITAIRCSNGKIEAGQRYSVHRCKNGLVYVTVPIVIAGVHIGSLCTGQFFFEPPDEQLFIRQSEGCGFTEYPDALSKIPIFTEDYVKTMMDFLLRLANLIGEMGLSKKKALDKSERIFSSYLDGINAYVYIKDTASNYTFINKKTEELFKITRADLSKRKYTDYDFFDTPMAEKAREGDRCIMDTGGHMEFEEAGHPKNMHETTARYYLTLKFPLKDDRDNIIGICGFSYDITQQKILLKERDRFFNETLDLICIASTDGYFKQVNPMFERALGYTTREIYSKPIMEFIHPDDREATIVEIEKQIKGLKTVGFENRYICKDGSYRTLSWLAGPVFEDGSIYAAARDITQQKMLDNELHLQSEIIANMEEGIVLIKVSDGSIVYVNPKFNNMFGYNKDELVGQHVSILNAQTDLSPEDVAKQIMTTLNETGSWKGEVLNIKKDGTTFCCQATVSTFEHKEYGRVWVTVHHDITQRKALESLILKEKRFSESIINTLPGMFYLFDRTGKFILWNKNMEIITGYSYDEVSRMNPLDFFTGSDRYAITAAITEAFTSGKAVVEADIITKDGRGIPYYFSGTTITIDGVEYITGVGTDISERKAMETALRDSEEKYRLLFAHENDAIYLCDAETLEFIDANDAWSNQYGYTKDEMRGKSVLSISAEPEQTIELRKDVINSGGSRVPDLLHRRKDGTIFSVETSIGVFMYKGRKVLCIISRDITQRLRLEAQNEYSAKLFDIIFENVMDSMVLLDKDFNYIRVSRSYANVCQREGLRQKNGIRC</sequence>
<feature type="domain" description="PAS" evidence="2">
    <location>
        <begin position="443"/>
        <end position="482"/>
    </location>
</feature>
<evidence type="ECO:0000313" key="4">
    <source>
        <dbReference type="EMBL" id="KWT91961.1"/>
    </source>
</evidence>
<dbReference type="InterPro" id="IPR052155">
    <property type="entry name" value="Biofilm_reg_signaling"/>
</dbReference>
<evidence type="ECO:0000313" key="5">
    <source>
        <dbReference type="Proteomes" id="UP000060487"/>
    </source>
</evidence>
<dbReference type="Gene3D" id="3.30.450.20">
    <property type="entry name" value="PAS domain"/>
    <property type="match status" value="5"/>
</dbReference>
<dbReference type="RefSeq" id="WP_085051186.1">
    <property type="nucleotide sequence ID" value="NZ_LNQR01000026.1"/>
</dbReference>
<protein>
    <submittedName>
        <fullName evidence="4">Histidine kinase</fullName>
        <ecNumber evidence="4">2.7.13.3</ecNumber>
    </submittedName>
</protein>
<feature type="domain" description="PAC" evidence="3">
    <location>
        <begin position="621"/>
        <end position="671"/>
    </location>
</feature>
<dbReference type="InterPro" id="IPR000700">
    <property type="entry name" value="PAS-assoc_C"/>
</dbReference>
<dbReference type="SMART" id="SM00091">
    <property type="entry name" value="PAS"/>
    <property type="match status" value="5"/>
</dbReference>
<feature type="domain" description="PAS" evidence="2">
    <location>
        <begin position="672"/>
        <end position="735"/>
    </location>
</feature>
<keyword evidence="4" id="KW-0808">Transferase</keyword>
<keyword evidence="4" id="KW-0418">Kinase</keyword>
<dbReference type="InterPro" id="IPR013655">
    <property type="entry name" value="PAS_fold_3"/>
</dbReference>
<name>A0ABR5SK34_9BACT</name>
<proteinExistence type="predicted"/>
<keyword evidence="1" id="KW-1133">Transmembrane helix</keyword>
<dbReference type="Pfam" id="PF08448">
    <property type="entry name" value="PAS_4"/>
    <property type="match status" value="1"/>
</dbReference>
<organism evidence="4 5">
    <name type="scientific">Candidatus Magnetominusculus xianensis</name>
    <dbReference type="NCBI Taxonomy" id="1748249"/>
    <lineage>
        <taxon>Bacteria</taxon>
        <taxon>Pseudomonadati</taxon>
        <taxon>Nitrospirota</taxon>
        <taxon>Nitrospiria</taxon>
        <taxon>Nitrospirales</taxon>
        <taxon>Nitrospiraceae</taxon>
        <taxon>Candidatus Magnetominusculus</taxon>
    </lineage>
</organism>
<evidence type="ECO:0000259" key="2">
    <source>
        <dbReference type="PROSITE" id="PS50112"/>
    </source>
</evidence>
<dbReference type="PANTHER" id="PTHR44757">
    <property type="entry name" value="DIGUANYLATE CYCLASE DGCP"/>
    <property type="match status" value="1"/>
</dbReference>
<keyword evidence="5" id="KW-1185">Reference proteome</keyword>
<dbReference type="Proteomes" id="UP000060487">
    <property type="component" value="Unassembled WGS sequence"/>
</dbReference>
<feature type="domain" description="PAS" evidence="2">
    <location>
        <begin position="303"/>
        <end position="373"/>
    </location>
</feature>
<dbReference type="Pfam" id="PF00989">
    <property type="entry name" value="PAS"/>
    <property type="match status" value="1"/>
</dbReference>
<dbReference type="EC" id="2.7.13.3" evidence="4"/>
<comment type="caution">
    <text evidence="4">The sequence shown here is derived from an EMBL/GenBank/DDBJ whole genome shotgun (WGS) entry which is preliminary data.</text>
</comment>
<gene>
    <name evidence="4" type="ORF">ASN18_0658</name>
</gene>
<dbReference type="InterPro" id="IPR000014">
    <property type="entry name" value="PAS"/>
</dbReference>
<dbReference type="NCBIfam" id="TIGR00229">
    <property type="entry name" value="sensory_box"/>
    <property type="match status" value="4"/>
</dbReference>
<dbReference type="InterPro" id="IPR035965">
    <property type="entry name" value="PAS-like_dom_sf"/>
</dbReference>
<dbReference type="InterPro" id="IPR013767">
    <property type="entry name" value="PAS_fold"/>
</dbReference>
<dbReference type="SMART" id="SM00086">
    <property type="entry name" value="PAC"/>
    <property type="match status" value="4"/>
</dbReference>
<evidence type="ECO:0000256" key="1">
    <source>
        <dbReference type="SAM" id="Phobius"/>
    </source>
</evidence>
<keyword evidence="1" id="KW-0812">Transmembrane</keyword>
<evidence type="ECO:0000259" key="3">
    <source>
        <dbReference type="PROSITE" id="PS50113"/>
    </source>
</evidence>
<reference evidence="4 5" key="1">
    <citation type="submission" date="2015-11" db="EMBL/GenBank/DDBJ databases">
        <authorList>
            <person name="Lin W."/>
        </authorList>
    </citation>
    <scope>NUCLEOTIDE SEQUENCE [LARGE SCALE GENOMIC DNA]</scope>
    <source>
        <strain evidence="4 5">HCH-1</strain>
    </source>
</reference>
<dbReference type="Pfam" id="PF10114">
    <property type="entry name" value="PocR"/>
    <property type="match status" value="1"/>
</dbReference>
<dbReference type="PROSITE" id="PS50113">
    <property type="entry name" value="PAC"/>
    <property type="match status" value="1"/>
</dbReference>
<dbReference type="CDD" id="cd00130">
    <property type="entry name" value="PAS"/>
    <property type="match status" value="4"/>
</dbReference>
<dbReference type="InterPro" id="IPR013656">
    <property type="entry name" value="PAS_4"/>
</dbReference>
<dbReference type="SUPFAM" id="SSF55785">
    <property type="entry name" value="PYP-like sensor domain (PAS domain)"/>
    <property type="match status" value="6"/>
</dbReference>